<organism evidence="4">
    <name type="scientific">Agromyces sp. G08B096</name>
    <dbReference type="NCBI Taxonomy" id="3156399"/>
    <lineage>
        <taxon>Bacteria</taxon>
        <taxon>Bacillati</taxon>
        <taxon>Actinomycetota</taxon>
        <taxon>Actinomycetes</taxon>
        <taxon>Micrococcales</taxon>
        <taxon>Microbacteriaceae</taxon>
        <taxon>Agromyces</taxon>
    </lineage>
</organism>
<accession>A0AAU7W8S8</accession>
<dbReference type="Pfam" id="PF00005">
    <property type="entry name" value="ABC_tran"/>
    <property type="match status" value="1"/>
</dbReference>
<evidence type="ECO:0000256" key="2">
    <source>
        <dbReference type="ARBA" id="ARBA00022840"/>
    </source>
</evidence>
<dbReference type="GO" id="GO:0016887">
    <property type="term" value="F:ATP hydrolysis activity"/>
    <property type="evidence" value="ECO:0007669"/>
    <property type="project" value="InterPro"/>
</dbReference>
<dbReference type="SMART" id="SM00382">
    <property type="entry name" value="AAA"/>
    <property type="match status" value="1"/>
</dbReference>
<dbReference type="InterPro" id="IPR027417">
    <property type="entry name" value="P-loop_NTPase"/>
</dbReference>
<name>A0AAU7W8S8_9MICO</name>
<keyword evidence="1" id="KW-0547">Nucleotide-binding</keyword>
<dbReference type="GO" id="GO:0005524">
    <property type="term" value="F:ATP binding"/>
    <property type="evidence" value="ECO:0007669"/>
    <property type="project" value="UniProtKB-KW"/>
</dbReference>
<evidence type="ECO:0000256" key="1">
    <source>
        <dbReference type="ARBA" id="ARBA00022741"/>
    </source>
</evidence>
<dbReference type="PANTHER" id="PTHR43582:SF5">
    <property type="entry name" value="ABC TRANSPORTER"/>
    <property type="match status" value="1"/>
</dbReference>
<feature type="domain" description="ABC transporter" evidence="3">
    <location>
        <begin position="12"/>
        <end position="247"/>
    </location>
</feature>
<dbReference type="InterPro" id="IPR017871">
    <property type="entry name" value="ABC_transporter-like_CS"/>
</dbReference>
<dbReference type="RefSeq" id="WP_350348748.1">
    <property type="nucleotide sequence ID" value="NZ_CP158374.1"/>
</dbReference>
<dbReference type="InterPro" id="IPR003439">
    <property type="entry name" value="ABC_transporter-like_ATP-bd"/>
</dbReference>
<dbReference type="EMBL" id="CP158374">
    <property type="protein sequence ID" value="XBX82732.1"/>
    <property type="molecule type" value="Genomic_DNA"/>
</dbReference>
<keyword evidence="2 4" id="KW-0067">ATP-binding</keyword>
<dbReference type="SUPFAM" id="SSF52540">
    <property type="entry name" value="P-loop containing nucleoside triphosphate hydrolases"/>
    <property type="match status" value="1"/>
</dbReference>
<proteinExistence type="predicted"/>
<dbReference type="PROSITE" id="PS50893">
    <property type="entry name" value="ABC_TRANSPORTER_2"/>
    <property type="match status" value="1"/>
</dbReference>
<dbReference type="AlphaFoldDB" id="A0AAU7W8S8"/>
<gene>
    <name evidence="4" type="ORF">ABIQ69_02100</name>
</gene>
<dbReference type="PANTHER" id="PTHR43582">
    <property type="entry name" value="LINEARMYCIN RESISTANCE ATP-BINDING PROTEIN LNRL"/>
    <property type="match status" value="1"/>
</dbReference>
<sequence length="341" mass="35254">MIKMTGAGATAIVAEALEKTYRRGRTPVPALRGLDFEVPRGSVFGMLGPNGAGKSTTTKILTTLSRPDAGRASVAGHDVTTDAAAVRRAVGYVSQGTGADPLLTGAENLALAGRLRGLSRIAARERATALLHEFGLTDAGSRAVGSYSGGMRRRLDVACALVHRPEVLFLDEPTTGLDPEARAAMWAEIRRLSAEGGLTVVLTTHYLEEADRLADELVIIDHGTKVVQGTAAELKSALRGDTVRVALFEPDPAAVRLAVAGIPALREVVVEVNGPVGSLVARTDDASAAVGRVIAALEGSGIPFGAVAASRPSLDDVYLHHVGRSIDTAARGAAHQEGAAA</sequence>
<protein>
    <submittedName>
        <fullName evidence="4">ABC transporter ATP-binding protein</fullName>
    </submittedName>
</protein>
<dbReference type="InterPro" id="IPR003593">
    <property type="entry name" value="AAA+_ATPase"/>
</dbReference>
<dbReference type="Gene3D" id="3.40.50.300">
    <property type="entry name" value="P-loop containing nucleotide triphosphate hydrolases"/>
    <property type="match status" value="1"/>
</dbReference>
<evidence type="ECO:0000313" key="4">
    <source>
        <dbReference type="EMBL" id="XBX82732.1"/>
    </source>
</evidence>
<evidence type="ECO:0000259" key="3">
    <source>
        <dbReference type="PROSITE" id="PS50893"/>
    </source>
</evidence>
<dbReference type="PROSITE" id="PS00211">
    <property type="entry name" value="ABC_TRANSPORTER_1"/>
    <property type="match status" value="1"/>
</dbReference>
<reference evidence="4" key="1">
    <citation type="submission" date="2024-05" db="EMBL/GenBank/DDBJ databases">
        <authorList>
            <person name="Yu L."/>
        </authorList>
    </citation>
    <scope>NUCLEOTIDE SEQUENCE</scope>
    <source>
        <strain evidence="4">G08B096</strain>
    </source>
</reference>